<name>A0A840QJC6_9PSEU</name>
<dbReference type="Proteomes" id="UP000584374">
    <property type="component" value="Unassembled WGS sequence"/>
</dbReference>
<organism evidence="2 3">
    <name type="scientific">Saccharopolyspora phatthalungensis</name>
    <dbReference type="NCBI Taxonomy" id="664693"/>
    <lineage>
        <taxon>Bacteria</taxon>
        <taxon>Bacillati</taxon>
        <taxon>Actinomycetota</taxon>
        <taxon>Actinomycetes</taxon>
        <taxon>Pseudonocardiales</taxon>
        <taxon>Pseudonocardiaceae</taxon>
        <taxon>Saccharopolyspora</taxon>
    </lineage>
</organism>
<reference evidence="2 3" key="1">
    <citation type="submission" date="2020-08" db="EMBL/GenBank/DDBJ databases">
        <title>Sequencing the genomes of 1000 actinobacteria strains.</title>
        <authorList>
            <person name="Klenk H.-P."/>
        </authorList>
    </citation>
    <scope>NUCLEOTIDE SEQUENCE [LARGE SCALE GENOMIC DNA]</scope>
    <source>
        <strain evidence="2 3">DSM 45584</strain>
    </source>
</reference>
<dbReference type="Gene3D" id="3.30.1310.10">
    <property type="entry name" value="Nucleoid-associated protein YbaB-like domain"/>
    <property type="match status" value="1"/>
</dbReference>
<dbReference type="GO" id="GO:0003677">
    <property type="term" value="F:DNA binding"/>
    <property type="evidence" value="ECO:0007669"/>
    <property type="project" value="UniProtKB-KW"/>
</dbReference>
<dbReference type="InterPro" id="IPR036894">
    <property type="entry name" value="YbaB-like_sf"/>
</dbReference>
<dbReference type="EMBL" id="JACHIW010000002">
    <property type="protein sequence ID" value="MBB5159069.1"/>
    <property type="molecule type" value="Genomic_DNA"/>
</dbReference>
<comment type="caution">
    <text evidence="2">The sequence shown here is derived from an EMBL/GenBank/DDBJ whole genome shotgun (WGS) entry which is preliminary data.</text>
</comment>
<evidence type="ECO:0000313" key="2">
    <source>
        <dbReference type="EMBL" id="MBB5159069.1"/>
    </source>
</evidence>
<keyword evidence="3" id="KW-1185">Reference proteome</keyword>
<evidence type="ECO:0000256" key="1">
    <source>
        <dbReference type="SAM" id="MobiDB-lite"/>
    </source>
</evidence>
<accession>A0A840QJC6</accession>
<keyword evidence="2" id="KW-0238">DNA-binding</keyword>
<proteinExistence type="predicted"/>
<evidence type="ECO:0000313" key="3">
    <source>
        <dbReference type="Proteomes" id="UP000584374"/>
    </source>
</evidence>
<protein>
    <submittedName>
        <fullName evidence="2">DNA-binding protein YbaB</fullName>
    </submittedName>
</protein>
<sequence>MAMDIEDRVAQAMRQLESNIEKARRNPEAVLQGSFSGTARNVTVWVDSLGRTERCRITPGSVLEGDEAQLIQAFQEATRKARRKAENLEFEDEAEDHCERGAARRGFLDEADADEGPPTWLR</sequence>
<dbReference type="AlphaFoldDB" id="A0A840QJC6"/>
<feature type="region of interest" description="Disordered" evidence="1">
    <location>
        <begin position="101"/>
        <end position="122"/>
    </location>
</feature>
<dbReference type="RefSeq" id="WP_184731255.1">
    <property type="nucleotide sequence ID" value="NZ_JACHIW010000002.1"/>
</dbReference>
<gene>
    <name evidence="2" type="ORF">BJ970_006668</name>
</gene>